<dbReference type="Proteomes" id="UP000001979">
    <property type="component" value="Chromosome"/>
</dbReference>
<sequence>MAEKLTRTERIQKVLDEAKANPPSDEQRRKNKRTNWIVLLVLFSFIAYGCVDLVTDSDDEIAAREAQELAEQAEKAEKERIKAEEERIKAENERIQAEEIDSFETEMEGILQDNGYTADIYIDPTGLACCYIYSSMSYYEVESITKGMVKGIRNMETVNGHTVYI</sequence>
<evidence type="ECO:0000313" key="3">
    <source>
        <dbReference type="EMBL" id="ABE51531.1"/>
    </source>
</evidence>
<dbReference type="GeneID" id="3996987"/>
<dbReference type="OrthoDB" id="380237at2157"/>
<dbReference type="KEGG" id="mbu:Mbur_0556"/>
<keyword evidence="4" id="KW-1185">Reference proteome</keyword>
<organism evidence="3 4">
    <name type="scientific">Methanococcoides burtonii (strain DSM 6242 / NBRC 107633 / OCM 468 / ACE-M)</name>
    <dbReference type="NCBI Taxonomy" id="259564"/>
    <lineage>
        <taxon>Archaea</taxon>
        <taxon>Methanobacteriati</taxon>
        <taxon>Methanobacteriota</taxon>
        <taxon>Stenosarchaea group</taxon>
        <taxon>Methanomicrobia</taxon>
        <taxon>Methanosarcinales</taxon>
        <taxon>Methanosarcinaceae</taxon>
        <taxon>Methanococcoides</taxon>
    </lineage>
</organism>
<feature type="coiled-coil region" evidence="1">
    <location>
        <begin position="59"/>
        <end position="101"/>
    </location>
</feature>
<dbReference type="EMBL" id="CP000300">
    <property type="protein sequence ID" value="ABE51531.1"/>
    <property type="molecule type" value="Genomic_DNA"/>
</dbReference>
<dbReference type="AlphaFoldDB" id="Q12YE5"/>
<dbReference type="HOGENOM" id="CLU_1607145_0_0_2"/>
<reference evidence="4" key="1">
    <citation type="journal article" date="2009" name="ISME J.">
        <title>The genome sequence of the psychrophilic archaeon, Methanococcoides burtonii: the role of genome evolution in cold adaptation.</title>
        <authorList>
            <person name="Allen M.A."/>
            <person name="Lauro F.M."/>
            <person name="Williams T.J."/>
            <person name="Burg D."/>
            <person name="Siddiqui K.S."/>
            <person name="De Francisci D."/>
            <person name="Chong K.W."/>
            <person name="Pilak O."/>
            <person name="Chew H.H."/>
            <person name="De Maere M.Z."/>
            <person name="Ting L."/>
            <person name="Katrib M."/>
            <person name="Ng C."/>
            <person name="Sowers K.R."/>
            <person name="Galperin M.Y."/>
            <person name="Anderson I.J."/>
            <person name="Ivanova N."/>
            <person name="Dalin E."/>
            <person name="Martinez M."/>
            <person name="Lapidus A."/>
            <person name="Hauser L."/>
            <person name="Land M."/>
            <person name="Thomas T."/>
            <person name="Cavicchioli R."/>
        </authorList>
    </citation>
    <scope>NUCLEOTIDE SEQUENCE [LARGE SCALE GENOMIC DNA]</scope>
    <source>
        <strain evidence="4">DSM 6242 / NBRC 107633 / OCM 468 / ACE-M</strain>
    </source>
</reference>
<proteinExistence type="predicted"/>
<keyword evidence="1" id="KW-0175">Coiled coil</keyword>
<feature type="transmembrane region" description="Helical" evidence="2">
    <location>
        <begin position="36"/>
        <end position="54"/>
    </location>
</feature>
<keyword evidence="2" id="KW-1133">Transmembrane helix</keyword>
<evidence type="ECO:0000256" key="1">
    <source>
        <dbReference type="SAM" id="Coils"/>
    </source>
</evidence>
<accession>Q12YE5</accession>
<protein>
    <submittedName>
        <fullName evidence="3">Uncharacterized protein</fullName>
    </submittedName>
</protein>
<evidence type="ECO:0000256" key="2">
    <source>
        <dbReference type="SAM" id="Phobius"/>
    </source>
</evidence>
<gene>
    <name evidence="3" type="ordered locus">Mbur_0556</name>
</gene>
<dbReference type="STRING" id="259564.Mbur_0556"/>
<keyword evidence="2" id="KW-0472">Membrane</keyword>
<name>Q12YE5_METBU</name>
<dbReference type="RefSeq" id="WP_011498693.1">
    <property type="nucleotide sequence ID" value="NC_007955.1"/>
</dbReference>
<keyword evidence="2" id="KW-0812">Transmembrane</keyword>
<evidence type="ECO:0000313" key="4">
    <source>
        <dbReference type="Proteomes" id="UP000001979"/>
    </source>
</evidence>